<dbReference type="eggNOG" id="COG4948">
    <property type="taxonomic scope" value="Bacteria"/>
</dbReference>
<dbReference type="GO" id="GO:0016829">
    <property type="term" value="F:lyase activity"/>
    <property type="evidence" value="ECO:0007669"/>
    <property type="project" value="UniProtKB-KW"/>
</dbReference>
<dbReference type="InterPro" id="IPR029065">
    <property type="entry name" value="Enolase_C-like"/>
</dbReference>
<dbReference type="EMBL" id="AMSI01000007">
    <property type="protein sequence ID" value="EKF42173.1"/>
    <property type="molecule type" value="Genomic_DNA"/>
</dbReference>
<dbReference type="PROSITE" id="PS00908">
    <property type="entry name" value="MR_MLE_1"/>
    <property type="match status" value="1"/>
</dbReference>
<accession>K2N486</accession>
<evidence type="ECO:0000313" key="3">
    <source>
        <dbReference type="EMBL" id="EKF42173.1"/>
    </source>
</evidence>
<dbReference type="GO" id="GO:0000287">
    <property type="term" value="F:magnesium ion binding"/>
    <property type="evidence" value="ECO:0007669"/>
    <property type="project" value="UniProtKB-ARBA"/>
</dbReference>
<dbReference type="InterPro" id="IPR036849">
    <property type="entry name" value="Enolase-like_C_sf"/>
</dbReference>
<evidence type="ECO:0000313" key="4">
    <source>
        <dbReference type="Proteomes" id="UP000007374"/>
    </source>
</evidence>
<dbReference type="SMART" id="SM00922">
    <property type="entry name" value="MR_MLE"/>
    <property type="match status" value="1"/>
</dbReference>
<dbReference type="Pfam" id="PF02746">
    <property type="entry name" value="MR_MLE_N"/>
    <property type="match status" value="1"/>
</dbReference>
<dbReference type="Gene3D" id="3.20.20.120">
    <property type="entry name" value="Enolase-like C-terminal domain"/>
    <property type="match status" value="1"/>
</dbReference>
<proteinExistence type="predicted"/>
<evidence type="ECO:0000259" key="2">
    <source>
        <dbReference type="SMART" id="SM00922"/>
    </source>
</evidence>
<dbReference type="GO" id="GO:0009063">
    <property type="term" value="P:amino acid catabolic process"/>
    <property type="evidence" value="ECO:0007669"/>
    <property type="project" value="InterPro"/>
</dbReference>
<gene>
    <name evidence="3" type="ORF">NA8A_11510</name>
</gene>
<dbReference type="PANTHER" id="PTHR48080">
    <property type="entry name" value="D-GALACTONATE DEHYDRATASE-RELATED"/>
    <property type="match status" value="1"/>
</dbReference>
<dbReference type="Pfam" id="PF13378">
    <property type="entry name" value="MR_MLE_C"/>
    <property type="match status" value="1"/>
</dbReference>
<dbReference type="STRING" id="721133.SAMN05216176_107200"/>
<dbReference type="InterPro" id="IPR034593">
    <property type="entry name" value="DgoD-like"/>
</dbReference>
<dbReference type="SFLD" id="SFLDG00179">
    <property type="entry name" value="mandelate_racemase"/>
    <property type="match status" value="1"/>
</dbReference>
<dbReference type="SUPFAM" id="SSF54826">
    <property type="entry name" value="Enolase N-terminal domain-like"/>
    <property type="match status" value="1"/>
</dbReference>
<name>K2N486_9HYPH</name>
<dbReference type="PATRIC" id="fig|1231190.3.peg.2396"/>
<dbReference type="PANTHER" id="PTHR48080:SF2">
    <property type="entry name" value="D-GALACTONATE DEHYDRATASE"/>
    <property type="match status" value="1"/>
</dbReference>
<feature type="domain" description="Mandelate racemase/muconate lactonizing enzyme C-terminal" evidence="2">
    <location>
        <begin position="145"/>
        <end position="241"/>
    </location>
</feature>
<dbReference type="SUPFAM" id="SSF51604">
    <property type="entry name" value="Enolase C-terminal domain-like"/>
    <property type="match status" value="1"/>
</dbReference>
<keyword evidence="1" id="KW-0456">Lyase</keyword>
<dbReference type="Gene3D" id="3.30.390.10">
    <property type="entry name" value="Enolase-like, N-terminal domain"/>
    <property type="match status" value="1"/>
</dbReference>
<dbReference type="Proteomes" id="UP000007374">
    <property type="component" value="Unassembled WGS sequence"/>
</dbReference>
<dbReference type="InterPro" id="IPR029017">
    <property type="entry name" value="Enolase-like_N"/>
</dbReference>
<dbReference type="AlphaFoldDB" id="K2N486"/>
<dbReference type="InterPro" id="IPR013341">
    <property type="entry name" value="Mandelate_racemase_N_dom"/>
</dbReference>
<organism evidence="3 4">
    <name type="scientific">Nitratireductor indicus C115</name>
    <dbReference type="NCBI Taxonomy" id="1231190"/>
    <lineage>
        <taxon>Bacteria</taxon>
        <taxon>Pseudomonadati</taxon>
        <taxon>Pseudomonadota</taxon>
        <taxon>Alphaproteobacteria</taxon>
        <taxon>Hyphomicrobiales</taxon>
        <taxon>Phyllobacteriaceae</taxon>
        <taxon>Nitratireductor</taxon>
    </lineage>
</organism>
<dbReference type="PROSITE" id="PS00909">
    <property type="entry name" value="MR_MLE_2"/>
    <property type="match status" value="1"/>
</dbReference>
<dbReference type="CDD" id="cd03316">
    <property type="entry name" value="MR_like"/>
    <property type="match status" value="1"/>
</dbReference>
<dbReference type="InterPro" id="IPR018110">
    <property type="entry name" value="Mandel_Rmase/mucon_lact_enz_CS"/>
</dbReference>
<dbReference type="OrthoDB" id="9775441at2"/>
<dbReference type="SFLD" id="SFLDS00001">
    <property type="entry name" value="Enolase"/>
    <property type="match status" value="1"/>
</dbReference>
<keyword evidence="4" id="KW-1185">Reference proteome</keyword>
<protein>
    <submittedName>
        <fullName evidence="3">Mandelate racemase/muconate lactonizing protein</fullName>
    </submittedName>
</protein>
<dbReference type="InterPro" id="IPR013342">
    <property type="entry name" value="Mandelate_racemase_C"/>
</dbReference>
<evidence type="ECO:0000256" key="1">
    <source>
        <dbReference type="ARBA" id="ARBA00023239"/>
    </source>
</evidence>
<reference evidence="3 4" key="1">
    <citation type="journal article" date="2012" name="J. Bacteriol.">
        <title>Genome Sequence of Nitratireductor indicus Type Strain C115.</title>
        <authorList>
            <person name="Lai Q."/>
            <person name="Li G."/>
            <person name="Yu Z."/>
            <person name="Shao Z."/>
        </authorList>
    </citation>
    <scope>NUCLEOTIDE SEQUENCE [LARGE SCALE GENOMIC DNA]</scope>
    <source>
        <strain evidence="3 4">C115</strain>
    </source>
</reference>
<comment type="caution">
    <text evidence="3">The sequence shown here is derived from an EMBL/GenBank/DDBJ whole genome shotgun (WGS) entry which is preliminary data.</text>
</comment>
<sequence>MKVRAVEFIALSVPLGTGKAYGMSKSLAAGRQSTLVRLTLEDGTAGYGEAWGMPAVNKAYLPFLSGYLEGCDVFDIEHAFGRILARHYHFGLQNGMMHAISGIDVAAKDAQGKLLGLSVARLLGGQRLRHVPIYASGGYMTQTPAADYRPQIERMAEAGHKAVKIKIGLSPASDEERMGIAREVLGDDVEILADINTNYTYDIALEAMERLKPFRPGWIEEPLCPQDLDGYGRLRARASLPIAAGEALYTVHDFKRLVECGGADILQPDLSLCGGFWQGRKIAELAHASHLRLSPHVWGGAVGLAAALHYIASLPVFPHADNIPKPVLLEYDLGDNPLRTELLKSPIIVEGGCIAVPEGPGLGIEIDEEAVARYAVD</sequence>